<organism evidence="7 8">
    <name type="scientific">Anthostomella pinea</name>
    <dbReference type="NCBI Taxonomy" id="933095"/>
    <lineage>
        <taxon>Eukaryota</taxon>
        <taxon>Fungi</taxon>
        <taxon>Dikarya</taxon>
        <taxon>Ascomycota</taxon>
        <taxon>Pezizomycotina</taxon>
        <taxon>Sordariomycetes</taxon>
        <taxon>Xylariomycetidae</taxon>
        <taxon>Xylariales</taxon>
        <taxon>Xylariaceae</taxon>
        <taxon>Anthostomella</taxon>
    </lineage>
</organism>
<feature type="domain" description="Helicase C-terminal" evidence="6">
    <location>
        <begin position="158"/>
        <end position="335"/>
    </location>
</feature>
<dbReference type="GO" id="GO:0003723">
    <property type="term" value="F:RNA binding"/>
    <property type="evidence" value="ECO:0007669"/>
    <property type="project" value="TreeGrafter"/>
</dbReference>
<comment type="caution">
    <text evidence="7">The sequence shown here is derived from an EMBL/GenBank/DDBJ whole genome shotgun (WGS) entry which is preliminary data.</text>
</comment>
<feature type="region of interest" description="Disordered" evidence="5">
    <location>
        <begin position="439"/>
        <end position="461"/>
    </location>
</feature>
<evidence type="ECO:0000256" key="5">
    <source>
        <dbReference type="SAM" id="MobiDB-lite"/>
    </source>
</evidence>
<dbReference type="AlphaFoldDB" id="A0AAI8VGJ2"/>
<feature type="compositionally biased region" description="Acidic residues" evidence="5">
    <location>
        <begin position="517"/>
        <end position="527"/>
    </location>
</feature>
<keyword evidence="8" id="KW-1185">Reference proteome</keyword>
<evidence type="ECO:0000256" key="3">
    <source>
        <dbReference type="ARBA" id="ARBA00022806"/>
    </source>
</evidence>
<dbReference type="Proteomes" id="UP001295740">
    <property type="component" value="Unassembled WGS sequence"/>
</dbReference>
<evidence type="ECO:0000256" key="4">
    <source>
        <dbReference type="ARBA" id="ARBA00022840"/>
    </source>
</evidence>
<keyword evidence="1" id="KW-0547">Nucleotide-binding</keyword>
<dbReference type="GO" id="GO:0004386">
    <property type="term" value="F:helicase activity"/>
    <property type="evidence" value="ECO:0007669"/>
    <property type="project" value="UniProtKB-KW"/>
</dbReference>
<gene>
    <name evidence="7" type="ORF">KHLLAP_LOCUS4422</name>
</gene>
<keyword evidence="3" id="KW-0347">Helicase</keyword>
<keyword evidence="4" id="KW-0067">ATP-binding</keyword>
<protein>
    <submittedName>
        <fullName evidence="7">Uu.00g113480.m01.CDS01</fullName>
    </submittedName>
</protein>
<dbReference type="PANTHER" id="PTHR18934">
    <property type="entry name" value="ATP-DEPENDENT RNA HELICASE"/>
    <property type="match status" value="1"/>
</dbReference>
<reference evidence="7" key="1">
    <citation type="submission" date="2023-10" db="EMBL/GenBank/DDBJ databases">
        <authorList>
            <person name="Hackl T."/>
        </authorList>
    </citation>
    <scope>NUCLEOTIDE SEQUENCE</scope>
</reference>
<dbReference type="InterPro" id="IPR001650">
    <property type="entry name" value="Helicase_C-like"/>
</dbReference>
<dbReference type="PANTHER" id="PTHR18934:SF99">
    <property type="entry name" value="ATP-DEPENDENT RNA HELICASE DHX37-RELATED"/>
    <property type="match status" value="1"/>
</dbReference>
<dbReference type="Gene3D" id="1.20.120.1080">
    <property type="match status" value="1"/>
</dbReference>
<dbReference type="SUPFAM" id="SSF52540">
    <property type="entry name" value="P-loop containing nucleoside triphosphate hydrolases"/>
    <property type="match status" value="1"/>
</dbReference>
<feature type="compositionally biased region" description="Polar residues" evidence="5">
    <location>
        <begin position="452"/>
        <end position="461"/>
    </location>
</feature>
<dbReference type="InterPro" id="IPR027417">
    <property type="entry name" value="P-loop_NTPase"/>
</dbReference>
<feature type="region of interest" description="Disordered" evidence="5">
    <location>
        <begin position="491"/>
        <end position="542"/>
    </location>
</feature>
<evidence type="ECO:0000313" key="7">
    <source>
        <dbReference type="EMBL" id="CAJ2503954.1"/>
    </source>
</evidence>
<dbReference type="PROSITE" id="PS51194">
    <property type="entry name" value="HELICASE_CTER"/>
    <property type="match status" value="1"/>
</dbReference>
<dbReference type="EMBL" id="CAUWAG010000006">
    <property type="protein sequence ID" value="CAJ2503954.1"/>
    <property type="molecule type" value="Genomic_DNA"/>
</dbReference>
<dbReference type="Pfam" id="PF00271">
    <property type="entry name" value="Helicase_C"/>
    <property type="match status" value="1"/>
</dbReference>
<evidence type="ECO:0000256" key="1">
    <source>
        <dbReference type="ARBA" id="ARBA00022741"/>
    </source>
</evidence>
<accession>A0AAI8VGJ2</accession>
<evidence type="ECO:0000313" key="8">
    <source>
        <dbReference type="Proteomes" id="UP001295740"/>
    </source>
</evidence>
<name>A0AAI8VGJ2_9PEZI</name>
<sequence>MYVDFLMIVLKKAIKVRLAAGKRVPRVTIMSATMDTTLFQEYFASKNAQGVLEPCPSLEVPGRMFPIRRFYLPDIMSSLQQDRSIEFEQLLAGHPLCEAYVRSESEFTATAPETVTNEGSETVTETVTETTKAEGSGISDRERRDLQVYVPTPLVAATIAHICNSTQMEGAILAFLPGMGEIMDVDEILRRRMSHLWFDDESKYKICILHSYLSKEQQNEIFEALPLGCRRIILSTNMAETSLTVPDVQYVVDSGRTREDRFEQVSRISGLATVWESKSSARQRAGRAGRAGRVRNGFYYALFSRERLESMSPSGLPALLRSDLKTTCLSIKAQGFVEKVGDFLAAAIEPPRADAVEAAVESLETLEAFTPEEGVTALGRVLTALPLDPSMATELGQDKGSAAAARAQMRYGRENLLNMRTFRAIVSNARQIEEALTTAGLAPQPSTDERQFSSQYGHPSLNQNSTDTALIKGLLVAGLYPNIAVKRLDKGGRYTSSSRQRPVVIRPMRQAKPSASEGEEDKDEGESEDHQGQDQGQGKIHAWKKARQGALVTYSNLRNSLDEKAVFAVEVTSVPPLLPLLFGGRIEMTGDNKLTKDNWLPFHVDESEDAHDLFEFRGALDAMLNDAFRSLSDRHTSGYLADDPARDIFARGVRELLSLTPAADAADVETTADTTAFRDPGMWPTLDELLDSEIDG</sequence>
<evidence type="ECO:0000256" key="2">
    <source>
        <dbReference type="ARBA" id="ARBA00022801"/>
    </source>
</evidence>
<dbReference type="SMART" id="SM00490">
    <property type="entry name" value="HELICc"/>
    <property type="match status" value="1"/>
</dbReference>
<dbReference type="CDD" id="cd18791">
    <property type="entry name" value="SF2_C_RHA"/>
    <property type="match status" value="1"/>
</dbReference>
<dbReference type="Gene3D" id="3.40.50.300">
    <property type="entry name" value="P-loop containing nucleotide triphosphate hydrolases"/>
    <property type="match status" value="2"/>
</dbReference>
<proteinExistence type="predicted"/>
<dbReference type="GO" id="GO:0016787">
    <property type="term" value="F:hydrolase activity"/>
    <property type="evidence" value="ECO:0007669"/>
    <property type="project" value="UniProtKB-KW"/>
</dbReference>
<keyword evidence="2" id="KW-0378">Hydrolase</keyword>
<evidence type="ECO:0000259" key="6">
    <source>
        <dbReference type="PROSITE" id="PS51194"/>
    </source>
</evidence>
<dbReference type="GO" id="GO:0005524">
    <property type="term" value="F:ATP binding"/>
    <property type="evidence" value="ECO:0007669"/>
    <property type="project" value="UniProtKB-KW"/>
</dbReference>